<dbReference type="Proteomes" id="UP000002067">
    <property type="component" value="Chromosome"/>
</dbReference>
<dbReference type="RefSeq" id="WP_014569697.1">
    <property type="nucleotide sequence ID" value="NC_013198.1"/>
</dbReference>
<evidence type="ECO:0000313" key="2">
    <source>
        <dbReference type="Proteomes" id="UP000002067"/>
    </source>
</evidence>
<dbReference type="AlphaFoldDB" id="A0A7S7JHH5"/>
<evidence type="ECO:0000313" key="1">
    <source>
        <dbReference type="EMBL" id="BAI42047.1"/>
    </source>
</evidence>
<dbReference type="KEGG" id="lrg:LRHM_1520"/>
<sequence length="65" mass="7504">MTNSSVGFPQFYQIQQILDRFSDRYSEANVWHAWEALLEDAKKKPLPFTEEISSGIGDQRVKDNA</sequence>
<dbReference type="KEGG" id="lrh:LGG_01583"/>
<organism evidence="1 2">
    <name type="scientific">Lacticaseibacillus rhamnosus (strain ATCC 53103 / LMG 18243 / GG)</name>
    <name type="common">Lactobacillus rhamnosus</name>
    <dbReference type="NCBI Taxonomy" id="568703"/>
    <lineage>
        <taxon>Bacteria</taxon>
        <taxon>Bacillati</taxon>
        <taxon>Bacillota</taxon>
        <taxon>Bacilli</taxon>
        <taxon>Lactobacillales</taxon>
        <taxon>Lactobacillaceae</taxon>
        <taxon>Lacticaseibacillus</taxon>
    </lineage>
</organism>
<gene>
    <name evidence="1" type="ordered locus">LRHM_1520</name>
</gene>
<proteinExistence type="predicted"/>
<name>A0A7S7JHH5_LACRG</name>
<accession>A0A7S7JHH5</accession>
<protein>
    <submittedName>
        <fullName evidence="1">Uncharacterized protein</fullName>
    </submittedName>
</protein>
<reference evidence="1 2" key="1">
    <citation type="journal article" date="2009" name="J. Bacteriol.">
        <title>Complete genome sequence of the probiotic Lactobacillus rhamnosus ATCC 53103.</title>
        <authorList>
            <person name="Morita H."/>
            <person name="Toh H."/>
            <person name="Oshima K."/>
            <person name="Murakami M."/>
            <person name="Taylor T.D."/>
            <person name="Igimi S."/>
            <person name="Hattori M."/>
        </authorList>
    </citation>
    <scope>NUCLEOTIDE SEQUENCE [LARGE SCALE GENOMIC DNA]</scope>
    <source>
        <strain evidence="2">ATCC 53103 / LMG 18243 / GG [Tokyo]</strain>
    </source>
</reference>
<dbReference type="EMBL" id="AP011548">
    <property type="protein sequence ID" value="BAI42047.1"/>
    <property type="molecule type" value="Genomic_DNA"/>
</dbReference>